<sequence length="262" mass="29205">MSERQTYFQPLSPRETEIAWKGMGRDFKRIDAWHEAGQEAYDVASGSVLDVVDALTEPFQASHQLGYLLHTAVDHLHALKMLLADAKAQHTFAPYTLIRGAIEAASAALWLLRDDAPQEVALRAMKLEYMNLRDETRATRAVDATAQHNEIQRDLLQQVLTRNDMTIRGGKDKITATEMVQTADSDFRVPNAYLTWQMCSAAAHGRPWVKQVLTLFEVHDDDGLSKTLSGQLSSNQMALALALRTACDILEKARTVRSSSAP</sequence>
<protein>
    <recommendedName>
        <fullName evidence="3">DUF222 domain-containing protein</fullName>
    </recommendedName>
</protein>
<evidence type="ECO:0008006" key="3">
    <source>
        <dbReference type="Google" id="ProtNLM"/>
    </source>
</evidence>
<reference evidence="1 2" key="1">
    <citation type="submission" date="2024-09" db="EMBL/GenBank/DDBJ databases">
        <authorList>
            <person name="Sun Q."/>
            <person name="Mori K."/>
        </authorList>
    </citation>
    <scope>NUCLEOTIDE SEQUENCE [LARGE SCALE GENOMIC DNA]</scope>
    <source>
        <strain evidence="1 2">CCM 7609</strain>
    </source>
</reference>
<dbReference type="RefSeq" id="WP_378041857.1">
    <property type="nucleotide sequence ID" value="NZ_JBHLWH010000029.1"/>
</dbReference>
<name>A0ABV6F6D5_9MICC</name>
<accession>A0ABV6F6D5</accession>
<keyword evidence="2" id="KW-1185">Reference proteome</keyword>
<gene>
    <name evidence="1" type="ORF">ACFFIO_11255</name>
</gene>
<evidence type="ECO:0000313" key="2">
    <source>
        <dbReference type="Proteomes" id="UP001589766"/>
    </source>
</evidence>
<proteinExistence type="predicted"/>
<dbReference type="EMBL" id="JBHLWH010000029">
    <property type="protein sequence ID" value="MFC0249075.1"/>
    <property type="molecule type" value="Genomic_DNA"/>
</dbReference>
<organism evidence="1 2">
    <name type="scientific">Citricoccus parietis</name>
    <dbReference type="NCBI Taxonomy" id="592307"/>
    <lineage>
        <taxon>Bacteria</taxon>
        <taxon>Bacillati</taxon>
        <taxon>Actinomycetota</taxon>
        <taxon>Actinomycetes</taxon>
        <taxon>Micrococcales</taxon>
        <taxon>Micrococcaceae</taxon>
        <taxon>Citricoccus</taxon>
    </lineage>
</organism>
<evidence type="ECO:0000313" key="1">
    <source>
        <dbReference type="EMBL" id="MFC0249075.1"/>
    </source>
</evidence>
<comment type="caution">
    <text evidence="1">The sequence shown here is derived from an EMBL/GenBank/DDBJ whole genome shotgun (WGS) entry which is preliminary data.</text>
</comment>
<dbReference type="Proteomes" id="UP001589766">
    <property type="component" value="Unassembled WGS sequence"/>
</dbReference>